<feature type="domain" description="Tryptophan synthase beta chain-like PALP" evidence="5">
    <location>
        <begin position="9"/>
        <end position="304"/>
    </location>
</feature>
<evidence type="ECO:0000256" key="4">
    <source>
        <dbReference type="SAM" id="MobiDB-lite"/>
    </source>
</evidence>
<dbReference type="FunFam" id="3.40.50.1100:FF:000118">
    <property type="entry name" value="Related to CYS4-cystathionine beta-synthase"/>
    <property type="match status" value="1"/>
</dbReference>
<dbReference type="GO" id="GO:0006534">
    <property type="term" value="P:cysteine metabolic process"/>
    <property type="evidence" value="ECO:0007669"/>
    <property type="project" value="UniProtKB-ARBA"/>
</dbReference>
<dbReference type="FunFam" id="3.40.50.1100:FF:000003">
    <property type="entry name" value="Cystathionine beta-synthase"/>
    <property type="match status" value="1"/>
</dbReference>
<dbReference type="GO" id="GO:0009069">
    <property type="term" value="P:serine family amino acid metabolic process"/>
    <property type="evidence" value="ECO:0007669"/>
    <property type="project" value="UniProtKB-ARBA"/>
</dbReference>
<feature type="region of interest" description="Disordered" evidence="4">
    <location>
        <begin position="467"/>
        <end position="496"/>
    </location>
</feature>
<dbReference type="SUPFAM" id="SSF54631">
    <property type="entry name" value="CBS-domain pair"/>
    <property type="match status" value="1"/>
</dbReference>
<dbReference type="Gene3D" id="3.40.50.1100">
    <property type="match status" value="2"/>
</dbReference>
<dbReference type="Pfam" id="PF00291">
    <property type="entry name" value="PALP"/>
    <property type="match status" value="1"/>
</dbReference>
<reference evidence="6" key="1">
    <citation type="journal article" date="2014" name="Int. J. Syst. Evol. Microbiol.">
        <title>Complete genome sequence of Corynebacterium casei LMG S-19264T (=DSM 44701T), isolated from a smear-ripened cheese.</title>
        <authorList>
            <consortium name="US DOE Joint Genome Institute (JGI-PGF)"/>
            <person name="Walter F."/>
            <person name="Albersmeier A."/>
            <person name="Kalinowski J."/>
            <person name="Ruckert C."/>
        </authorList>
    </citation>
    <scope>NUCLEOTIDE SEQUENCE</scope>
    <source>
        <strain evidence="6">JCM 4646</strain>
    </source>
</reference>
<organism evidence="6 7">
    <name type="scientific">Kitasatospora indigofera</name>
    <dbReference type="NCBI Taxonomy" id="67307"/>
    <lineage>
        <taxon>Bacteria</taxon>
        <taxon>Bacillati</taxon>
        <taxon>Actinomycetota</taxon>
        <taxon>Actinomycetes</taxon>
        <taxon>Kitasatosporales</taxon>
        <taxon>Streptomycetaceae</taxon>
        <taxon>Kitasatospora</taxon>
    </lineage>
</organism>
<protein>
    <submittedName>
        <fullName evidence="6">Cystathionine beta-synthase</fullName>
    </submittedName>
</protein>
<dbReference type="GeneID" id="95354753"/>
<dbReference type="SUPFAM" id="SSF53686">
    <property type="entry name" value="Tryptophan synthase beta subunit-like PLP-dependent enzymes"/>
    <property type="match status" value="1"/>
</dbReference>
<accession>A0A919KWI1</accession>
<dbReference type="RefSeq" id="WP_190212563.1">
    <property type="nucleotide sequence ID" value="NZ_BNBO01000025.1"/>
</dbReference>
<name>A0A919KWI1_9ACTN</name>
<sequence>MAVHESVVDAIGGTPLFRLARLGAGIAAPVYAKAEFLNIGGSVKDRAALSMIEAAERDGLLRPGGTIVEATSGNTGIGLAIVGRGRGYRVIAGVSDRSAREKSDILRAYGAEVVTAPTALPVEHPDHLFNVVRRLTEEIPGAWLANQYDNPANPEAHLRTTGPEIWEQTGGRVTHFVAGVGTGGTISGTGAFLKQVSGGAVTVVGADPEASVYGGGDGSPYFVESIGHFVHPGTAEDRWPESYRREVVDRFERIPDRESLLTARRLAREEGLLAGPSSGTAVAAALRLARGLGPEDLVVVLLPDSGRSYLSKVFSDDWLRRWGFLEEPQDDGPTVRAALGAAPDPSGRRLVTVPSDASLAEALVLLRGAPGGVAPVVTARRARPYGISATEVLGSLSAAAVGRAIAEGRALPADLAGDRPGPALPTVGVGESVRAASAALGAGHEAAVVLLDGRAVGLVHRSELAGAGAGGPAAGDAPAGTRPVAGEPVSSTSGPS</sequence>
<dbReference type="Proteomes" id="UP000617734">
    <property type="component" value="Unassembled WGS sequence"/>
</dbReference>
<dbReference type="AlphaFoldDB" id="A0A919KWI1"/>
<keyword evidence="7" id="KW-1185">Reference proteome</keyword>
<dbReference type="EMBL" id="BNBO01000025">
    <property type="protein sequence ID" value="GHH75207.1"/>
    <property type="molecule type" value="Genomic_DNA"/>
</dbReference>
<dbReference type="InterPro" id="IPR001926">
    <property type="entry name" value="TrpB-like_PALP"/>
</dbReference>
<evidence type="ECO:0000256" key="1">
    <source>
        <dbReference type="ARBA" id="ARBA00001933"/>
    </source>
</evidence>
<evidence type="ECO:0000256" key="2">
    <source>
        <dbReference type="ARBA" id="ARBA00007103"/>
    </source>
</evidence>
<evidence type="ECO:0000313" key="6">
    <source>
        <dbReference type="EMBL" id="GHH75207.1"/>
    </source>
</evidence>
<evidence type="ECO:0000256" key="3">
    <source>
        <dbReference type="ARBA" id="ARBA00022898"/>
    </source>
</evidence>
<comment type="cofactor">
    <cofactor evidence="1">
        <name>pyridoxal 5'-phosphate</name>
        <dbReference type="ChEBI" id="CHEBI:597326"/>
    </cofactor>
</comment>
<keyword evidence="3" id="KW-0663">Pyridoxal phosphate</keyword>
<dbReference type="CDD" id="cd01561">
    <property type="entry name" value="CBS_like"/>
    <property type="match status" value="1"/>
</dbReference>
<comment type="caution">
    <text evidence="6">The sequence shown here is derived from an EMBL/GenBank/DDBJ whole genome shotgun (WGS) entry which is preliminary data.</text>
</comment>
<gene>
    <name evidence="6" type="ORF">GCM10018781_43560</name>
</gene>
<dbReference type="PANTHER" id="PTHR10314">
    <property type="entry name" value="CYSTATHIONINE BETA-SYNTHASE"/>
    <property type="match status" value="1"/>
</dbReference>
<proteinExistence type="inferred from homology"/>
<dbReference type="InterPro" id="IPR050214">
    <property type="entry name" value="Cys_Synth/Cystath_Beta-Synth"/>
</dbReference>
<evidence type="ECO:0000259" key="5">
    <source>
        <dbReference type="Pfam" id="PF00291"/>
    </source>
</evidence>
<dbReference type="InterPro" id="IPR046342">
    <property type="entry name" value="CBS_dom_sf"/>
</dbReference>
<comment type="similarity">
    <text evidence="2">Belongs to the cysteine synthase/cystathionine beta-synthase family.</text>
</comment>
<dbReference type="GO" id="GO:0044272">
    <property type="term" value="P:sulfur compound biosynthetic process"/>
    <property type="evidence" value="ECO:0007669"/>
    <property type="project" value="UniProtKB-ARBA"/>
</dbReference>
<evidence type="ECO:0000313" key="7">
    <source>
        <dbReference type="Proteomes" id="UP000617734"/>
    </source>
</evidence>
<reference evidence="6" key="2">
    <citation type="submission" date="2020-09" db="EMBL/GenBank/DDBJ databases">
        <authorList>
            <person name="Sun Q."/>
            <person name="Ohkuma M."/>
        </authorList>
    </citation>
    <scope>NUCLEOTIDE SEQUENCE</scope>
    <source>
        <strain evidence="6">JCM 4646</strain>
    </source>
</reference>
<dbReference type="InterPro" id="IPR036052">
    <property type="entry name" value="TrpB-like_PALP_sf"/>
</dbReference>